<reference evidence="4" key="2">
    <citation type="submission" date="2016-05" db="EMBL/GenBank/DDBJ databases">
        <title>Comparative analysis highlights variable genome content of wheat rusts and divergence of the mating loci.</title>
        <authorList>
            <person name="Cuomo C.A."/>
            <person name="Bakkeren G."/>
            <person name="Szabo L."/>
            <person name="Khalil H."/>
            <person name="Joly D."/>
            <person name="Goldberg J."/>
            <person name="Young S."/>
            <person name="Zeng Q."/>
            <person name="Fellers J."/>
        </authorList>
    </citation>
    <scope>NUCLEOTIDE SEQUENCE [LARGE SCALE GENOMIC DNA]</scope>
    <source>
        <strain evidence="4">1-1 BBBD Race 1</strain>
    </source>
</reference>
<reference evidence="5" key="4">
    <citation type="submission" date="2025-05" db="UniProtKB">
        <authorList>
            <consortium name="EnsemblFungi"/>
        </authorList>
    </citation>
    <scope>IDENTIFICATION</scope>
    <source>
        <strain evidence="5">isolate 1-1 / race 1 (BBBD)</strain>
    </source>
</reference>
<dbReference type="PANTHER" id="PTHR37592:SF1">
    <property type="match status" value="1"/>
</dbReference>
<reference evidence="4" key="1">
    <citation type="submission" date="2009-11" db="EMBL/GenBank/DDBJ databases">
        <authorList>
            <consortium name="The Broad Institute Genome Sequencing Platform"/>
            <person name="Ward D."/>
            <person name="Feldgarden M."/>
            <person name="Earl A."/>
            <person name="Young S.K."/>
            <person name="Zeng Q."/>
            <person name="Koehrsen M."/>
            <person name="Alvarado L."/>
            <person name="Berlin A."/>
            <person name="Bochicchio J."/>
            <person name="Borenstein D."/>
            <person name="Chapman S.B."/>
            <person name="Chen Z."/>
            <person name="Engels R."/>
            <person name="Freedman E."/>
            <person name="Gellesch M."/>
            <person name="Goldberg J."/>
            <person name="Griggs A."/>
            <person name="Gujja S."/>
            <person name="Heilman E."/>
            <person name="Heiman D."/>
            <person name="Hepburn T."/>
            <person name="Howarth C."/>
            <person name="Jen D."/>
            <person name="Larson L."/>
            <person name="Lewis B."/>
            <person name="Mehta T."/>
            <person name="Park D."/>
            <person name="Pearson M."/>
            <person name="Roberts A."/>
            <person name="Saif S."/>
            <person name="Shea T."/>
            <person name="Shenoy N."/>
            <person name="Sisk P."/>
            <person name="Stolte C."/>
            <person name="Sykes S."/>
            <person name="Thomson T."/>
            <person name="Walk T."/>
            <person name="White J."/>
            <person name="Yandava C."/>
            <person name="Izard J."/>
            <person name="Baranova O.V."/>
            <person name="Blanton J.M."/>
            <person name="Tanner A.C."/>
            <person name="Dewhirst F.E."/>
            <person name="Haas B."/>
            <person name="Nusbaum C."/>
            <person name="Birren B."/>
        </authorList>
    </citation>
    <scope>NUCLEOTIDE SEQUENCE [LARGE SCALE GENOMIC DNA]</scope>
    <source>
        <strain evidence="4">1-1 BBBD Race 1</strain>
    </source>
</reference>
<sequence length="339" mass="37870">MIPSIAGRPRIPRSLLLKAKFHFIVLFICASFNIPKTISTELLKNPSIFSTYNSSSFNFKSSNKSRIPCFISDVIGSNNSNGNSLYWKEKVSPLSIDRFSEVSCVNDAKQPIPGIPDLELNGVTYSSIDFQSSLDNKSSVGFAIDKFIFQLEHKVALEKGSGTGGSSQFEPGENLTDEEEHIRQGERRKQMAKDEVLLLTTYWKIYGAMDIALRVLSNQSAAKILSLSKGPGFVLNFQRARLGGKVREIEFYLTQILRNCLNCTVIDRKRLILLARASGVTNRTLSATETVNSTEKTEHHLTLTSGSGQSQRLLKVYCRTQAYFILAFILLFSMTSLIR</sequence>
<organism evidence="4">
    <name type="scientific">Puccinia triticina (isolate 1-1 / race 1 (BBBD))</name>
    <name type="common">Brown leaf rust fungus</name>
    <dbReference type="NCBI Taxonomy" id="630390"/>
    <lineage>
        <taxon>Eukaryota</taxon>
        <taxon>Fungi</taxon>
        <taxon>Dikarya</taxon>
        <taxon>Basidiomycota</taxon>
        <taxon>Pucciniomycotina</taxon>
        <taxon>Pucciniomycetes</taxon>
        <taxon>Pucciniales</taxon>
        <taxon>Pucciniaceae</taxon>
        <taxon>Puccinia</taxon>
    </lineage>
</organism>
<keyword evidence="2" id="KW-0812">Transmembrane</keyword>
<evidence type="ECO:0000313" key="4">
    <source>
        <dbReference type="EMBL" id="OAV96295.1"/>
    </source>
</evidence>
<feature type="transmembrane region" description="Helical" evidence="2">
    <location>
        <begin position="320"/>
        <end position="338"/>
    </location>
</feature>
<accession>A0A180GU62</accession>
<evidence type="ECO:0000256" key="2">
    <source>
        <dbReference type="SAM" id="Phobius"/>
    </source>
</evidence>
<dbReference type="EMBL" id="ADAS02000020">
    <property type="protein sequence ID" value="OAV96295.1"/>
    <property type="molecule type" value="Genomic_DNA"/>
</dbReference>
<feature type="domain" description="DUF7143" evidence="3">
    <location>
        <begin position="99"/>
        <end position="150"/>
    </location>
</feature>
<keyword evidence="2" id="KW-0472">Membrane</keyword>
<evidence type="ECO:0000313" key="6">
    <source>
        <dbReference type="Proteomes" id="UP000005240"/>
    </source>
</evidence>
<evidence type="ECO:0000256" key="1">
    <source>
        <dbReference type="SAM" id="MobiDB-lite"/>
    </source>
</evidence>
<dbReference type="EnsemblFungi" id="PTTG_06298-t43_1">
    <property type="protein sequence ID" value="PTTG_06298-t43_1-p1"/>
    <property type="gene ID" value="PTTG_06298"/>
</dbReference>
<dbReference type="AlphaFoldDB" id="A0A180GU62"/>
<protein>
    <recommendedName>
        <fullName evidence="3">DUF7143 domain-containing protein</fullName>
    </recommendedName>
</protein>
<proteinExistence type="predicted"/>
<dbReference type="Proteomes" id="UP000005240">
    <property type="component" value="Unassembled WGS sequence"/>
</dbReference>
<name>A0A180GU62_PUCT1</name>
<feature type="region of interest" description="Disordered" evidence="1">
    <location>
        <begin position="160"/>
        <end position="187"/>
    </location>
</feature>
<dbReference type="Pfam" id="PF23631">
    <property type="entry name" value="DUF7143"/>
    <property type="match status" value="1"/>
</dbReference>
<gene>
    <name evidence="4" type="ORF">PTTG_06298</name>
</gene>
<evidence type="ECO:0000313" key="5">
    <source>
        <dbReference type="EnsemblFungi" id="PTTG_06298-t43_1-p1"/>
    </source>
</evidence>
<keyword evidence="2" id="KW-1133">Transmembrane helix</keyword>
<keyword evidence="6" id="KW-1185">Reference proteome</keyword>
<dbReference type="VEuPathDB" id="FungiDB:PTTG_06298"/>
<dbReference type="OrthoDB" id="2497581at2759"/>
<reference evidence="5 6" key="3">
    <citation type="journal article" date="2017" name="G3 (Bethesda)">
        <title>Comparative analysis highlights variable genome content of wheat rusts and divergence of the mating loci.</title>
        <authorList>
            <person name="Cuomo C.A."/>
            <person name="Bakkeren G."/>
            <person name="Khalil H.B."/>
            <person name="Panwar V."/>
            <person name="Joly D."/>
            <person name="Linning R."/>
            <person name="Sakthikumar S."/>
            <person name="Song X."/>
            <person name="Adiconis X."/>
            <person name="Fan L."/>
            <person name="Goldberg J.M."/>
            <person name="Levin J.Z."/>
            <person name="Young S."/>
            <person name="Zeng Q."/>
            <person name="Anikster Y."/>
            <person name="Bruce M."/>
            <person name="Wang M."/>
            <person name="Yin C."/>
            <person name="McCallum B."/>
            <person name="Szabo L.J."/>
            <person name="Hulbert S."/>
            <person name="Chen X."/>
            <person name="Fellers J.P."/>
        </authorList>
    </citation>
    <scope>NUCLEOTIDE SEQUENCE</scope>
    <source>
        <strain evidence="6">Isolate 1-1 / race 1 (BBBD)</strain>
        <strain evidence="5">isolate 1-1 / race 1 (BBBD)</strain>
    </source>
</reference>
<dbReference type="PANTHER" id="PTHR37592">
    <property type="match status" value="1"/>
</dbReference>
<evidence type="ECO:0000259" key="3">
    <source>
        <dbReference type="Pfam" id="PF23631"/>
    </source>
</evidence>
<dbReference type="InterPro" id="IPR055567">
    <property type="entry name" value="DUF7143"/>
</dbReference>